<keyword evidence="2" id="KW-1133">Transmembrane helix</keyword>
<feature type="transmembrane region" description="Helical" evidence="2">
    <location>
        <begin position="191"/>
        <end position="209"/>
    </location>
</feature>
<feature type="transmembrane region" description="Helical" evidence="2">
    <location>
        <begin position="319"/>
        <end position="340"/>
    </location>
</feature>
<dbReference type="PANTHER" id="PTHR23028">
    <property type="entry name" value="ACETYLTRANSFERASE"/>
    <property type="match status" value="1"/>
</dbReference>
<feature type="transmembrane region" description="Helical" evidence="2">
    <location>
        <begin position="92"/>
        <end position="111"/>
    </location>
</feature>
<feature type="region of interest" description="Disordered" evidence="1">
    <location>
        <begin position="1"/>
        <end position="24"/>
    </location>
</feature>
<dbReference type="PANTHER" id="PTHR23028:SF53">
    <property type="entry name" value="ACYL_TRANSF_3 DOMAIN-CONTAINING PROTEIN"/>
    <property type="match status" value="1"/>
</dbReference>
<keyword evidence="6" id="KW-1185">Reference proteome</keyword>
<name>A0ABW1LE43_9ACTN</name>
<feature type="transmembrane region" description="Helical" evidence="2">
    <location>
        <begin position="385"/>
        <end position="405"/>
    </location>
</feature>
<feature type="transmembrane region" description="Helical" evidence="2">
    <location>
        <begin position="256"/>
        <end position="278"/>
    </location>
</feature>
<evidence type="ECO:0000256" key="1">
    <source>
        <dbReference type="SAM" id="MobiDB-lite"/>
    </source>
</evidence>
<evidence type="ECO:0000313" key="5">
    <source>
        <dbReference type="EMBL" id="MFC6042179.1"/>
    </source>
</evidence>
<keyword evidence="2" id="KW-0472">Membrane</keyword>
<keyword evidence="5" id="KW-0808">Transferase</keyword>
<protein>
    <submittedName>
        <fullName evidence="5">Acyltransferase family protein</fullName>
        <ecNumber evidence="5">2.3.1.-</ecNumber>
    </submittedName>
</protein>
<feature type="transmembrane region" description="Helical" evidence="2">
    <location>
        <begin position="221"/>
        <end position="244"/>
    </location>
</feature>
<dbReference type="InterPro" id="IPR002656">
    <property type="entry name" value="Acyl_transf_3_dom"/>
</dbReference>
<dbReference type="InterPro" id="IPR050879">
    <property type="entry name" value="Acyltransferase_3"/>
</dbReference>
<keyword evidence="5" id="KW-0012">Acyltransferase</keyword>
<feature type="transmembrane region" description="Helical" evidence="2">
    <location>
        <begin position="346"/>
        <end position="364"/>
    </location>
</feature>
<accession>A0ABW1LE43</accession>
<dbReference type="EMBL" id="JBHSRJ010000002">
    <property type="protein sequence ID" value="MFC6042179.1"/>
    <property type="molecule type" value="Genomic_DNA"/>
</dbReference>
<proteinExistence type="predicted"/>
<dbReference type="EC" id="2.3.1.-" evidence="5"/>
<feature type="domain" description="Acyltransferase 3" evidence="3">
    <location>
        <begin position="26"/>
        <end position="364"/>
    </location>
</feature>
<feature type="transmembrane region" description="Helical" evidence="2">
    <location>
        <begin position="28"/>
        <end position="44"/>
    </location>
</feature>
<dbReference type="GO" id="GO:0016746">
    <property type="term" value="F:acyltransferase activity"/>
    <property type="evidence" value="ECO:0007669"/>
    <property type="project" value="UniProtKB-KW"/>
</dbReference>
<dbReference type="InterPro" id="IPR043968">
    <property type="entry name" value="SGNH"/>
</dbReference>
<gene>
    <name evidence="5" type="ORF">ACFPYL_03800</name>
</gene>
<feature type="transmembrane region" description="Helical" evidence="2">
    <location>
        <begin position="50"/>
        <end position="72"/>
    </location>
</feature>
<evidence type="ECO:0000256" key="2">
    <source>
        <dbReference type="SAM" id="Phobius"/>
    </source>
</evidence>
<feature type="transmembrane region" description="Helical" evidence="2">
    <location>
        <begin position="165"/>
        <end position="184"/>
    </location>
</feature>
<evidence type="ECO:0000313" key="6">
    <source>
        <dbReference type="Proteomes" id="UP001596135"/>
    </source>
</evidence>
<evidence type="ECO:0000259" key="3">
    <source>
        <dbReference type="Pfam" id="PF01757"/>
    </source>
</evidence>
<dbReference type="RefSeq" id="WP_379150496.1">
    <property type="nucleotide sequence ID" value="NZ_JBHSRJ010000002.1"/>
</dbReference>
<dbReference type="Pfam" id="PF01757">
    <property type="entry name" value="Acyl_transf_3"/>
    <property type="match status" value="1"/>
</dbReference>
<reference evidence="6" key="1">
    <citation type="journal article" date="2019" name="Int. J. Syst. Evol. Microbiol.">
        <title>The Global Catalogue of Microorganisms (GCM) 10K type strain sequencing project: providing services to taxonomists for standard genome sequencing and annotation.</title>
        <authorList>
            <consortium name="The Broad Institute Genomics Platform"/>
            <consortium name="The Broad Institute Genome Sequencing Center for Infectious Disease"/>
            <person name="Wu L."/>
            <person name="Ma J."/>
        </authorList>
    </citation>
    <scope>NUCLEOTIDE SEQUENCE [LARGE SCALE GENOMIC DNA]</scope>
    <source>
        <strain evidence="6">CCUG 54522</strain>
    </source>
</reference>
<feature type="domain" description="SGNH" evidence="4">
    <location>
        <begin position="481"/>
        <end position="707"/>
    </location>
</feature>
<dbReference type="Proteomes" id="UP001596135">
    <property type="component" value="Unassembled WGS sequence"/>
</dbReference>
<evidence type="ECO:0000259" key="4">
    <source>
        <dbReference type="Pfam" id="PF19040"/>
    </source>
</evidence>
<organism evidence="5 6">
    <name type="scientific">Nocardioides hankookensis</name>
    <dbReference type="NCBI Taxonomy" id="443157"/>
    <lineage>
        <taxon>Bacteria</taxon>
        <taxon>Bacillati</taxon>
        <taxon>Actinomycetota</taxon>
        <taxon>Actinomycetes</taxon>
        <taxon>Propionibacteriales</taxon>
        <taxon>Nocardioidaceae</taxon>
        <taxon>Nocardioides</taxon>
    </lineage>
</organism>
<sequence>MATVADPEVATRDEPADPTGTSKRTDIQGLRAIAVALVVVYHLAPTTLTGGFVGVDVFFVVSGFLITSHLLLRRPSRPRHLLEFWGRRIRRLLPASLLVLLLTLVATRLVAPVTQWDVTARQSAAAATYWVNWLLASDSVDYLAAAAAPSPVQHFWSLSVEEQFYLGWPVLVLLLGQLAVITRVAGSLPRLRLLVLAGLGLVVALSLAWSVHLTDTDPARAYFVTTTRIWELGLGGLVAGFVVLREPPGRRLPPPVAAGAAWLGVAAIVTSGVAYSGATPFPGWQALVPVGGTALVLGAAAGTQIWSPGRILALPPLQWLGDISYSVYLWHWPLIVLVPAVSGDHLGALDKTAIVVATLVLAALTKRYVEDAFRTPAWSRRLARTYVLGAAAMAVVLAASALLVVNLHAREDAARRALARAQHSDDPCFGAGALVASRQCPPSQGDPVPAPVLAALDRSAAYQGSAGHRDCFASVPAYRTVRCVFGDRTAERTVVLVGNSHAGQWVPALHRIGRQQHWRVVTYLSSQCAMSDVRQQFETSEQATACLDWVHRVTAQVSAARPDLVVLANRVSLTAEGVDDLAHSAAPYEQGYEQVLRTWADQRLPVVVLRDTPAPGDGDVASVPDCLASNGDDFAACSGPRVDWVPVDPTVAAVAALDSPAVRLVDLNDHICGPAVCQAVVGGVVVYFDGSHLTATYNRTLSPFLEPHLVAAMDRRP</sequence>
<feature type="transmembrane region" description="Helical" evidence="2">
    <location>
        <begin position="284"/>
        <end position="307"/>
    </location>
</feature>
<dbReference type="Pfam" id="PF19040">
    <property type="entry name" value="SGNH"/>
    <property type="match status" value="1"/>
</dbReference>
<keyword evidence="2" id="KW-0812">Transmembrane</keyword>
<comment type="caution">
    <text evidence="5">The sequence shown here is derived from an EMBL/GenBank/DDBJ whole genome shotgun (WGS) entry which is preliminary data.</text>
</comment>